<dbReference type="FunFam" id="2.40.30.10:FF:000004">
    <property type="entry name" value="50S ribosomal protein L3"/>
    <property type="match status" value="1"/>
</dbReference>
<evidence type="ECO:0000256" key="3">
    <source>
        <dbReference type="ARBA" id="ARBA00022884"/>
    </source>
</evidence>
<dbReference type="Gene3D" id="3.30.160.810">
    <property type="match status" value="1"/>
</dbReference>
<dbReference type="GO" id="GO:0003735">
    <property type="term" value="F:structural constituent of ribosome"/>
    <property type="evidence" value="ECO:0007669"/>
    <property type="project" value="UniProtKB-UniRule"/>
</dbReference>
<dbReference type="EMBL" id="ACJM01000006">
    <property type="protein sequence ID" value="EEG77803.1"/>
    <property type="molecule type" value="Genomic_DNA"/>
</dbReference>
<dbReference type="HAMAP" id="MF_01325_B">
    <property type="entry name" value="Ribosomal_uL3_B"/>
    <property type="match status" value="1"/>
</dbReference>
<dbReference type="AlphaFoldDB" id="C0GGB4"/>
<protein>
    <recommendedName>
        <fullName evidence="6 7">Large ribosomal subunit protein uL3</fullName>
    </recommendedName>
</protein>
<dbReference type="PANTHER" id="PTHR11229:SF16">
    <property type="entry name" value="LARGE RIBOSOMAL SUBUNIT PROTEIN UL3C"/>
    <property type="match status" value="1"/>
</dbReference>
<dbReference type="InterPro" id="IPR000597">
    <property type="entry name" value="Ribosomal_uL3"/>
</dbReference>
<evidence type="ECO:0000256" key="7">
    <source>
        <dbReference type="HAMAP-Rule" id="MF_01325"/>
    </source>
</evidence>
<dbReference type="Pfam" id="PF00297">
    <property type="entry name" value="Ribosomal_L3"/>
    <property type="match status" value="1"/>
</dbReference>
<gene>
    <name evidence="7" type="primary">rplC</name>
    <name evidence="10" type="ORF">DealDRAFT_1523</name>
</gene>
<dbReference type="GO" id="GO:0019843">
    <property type="term" value="F:rRNA binding"/>
    <property type="evidence" value="ECO:0007669"/>
    <property type="project" value="UniProtKB-UniRule"/>
</dbReference>
<dbReference type="SUPFAM" id="SSF50447">
    <property type="entry name" value="Translation proteins"/>
    <property type="match status" value="1"/>
</dbReference>
<name>C0GGB4_DETAL</name>
<keyword evidence="11" id="KW-1185">Reference proteome</keyword>
<evidence type="ECO:0000256" key="4">
    <source>
        <dbReference type="ARBA" id="ARBA00022980"/>
    </source>
</evidence>
<evidence type="ECO:0000256" key="9">
    <source>
        <dbReference type="RuleBase" id="RU003906"/>
    </source>
</evidence>
<reference evidence="10 11" key="1">
    <citation type="submission" date="2009-02" db="EMBL/GenBank/DDBJ databases">
        <title>Sequencing of the draft genome and assembly of Dethiobacter alkaliphilus AHT 1.</title>
        <authorList>
            <consortium name="US DOE Joint Genome Institute (JGI-PGF)"/>
            <person name="Lucas S."/>
            <person name="Copeland A."/>
            <person name="Lapidus A."/>
            <person name="Glavina del Rio T."/>
            <person name="Dalin E."/>
            <person name="Tice H."/>
            <person name="Bruce D."/>
            <person name="Goodwin L."/>
            <person name="Pitluck S."/>
            <person name="Larimer F."/>
            <person name="Land M.L."/>
            <person name="Hauser L."/>
            <person name="Muyzer G."/>
        </authorList>
    </citation>
    <scope>NUCLEOTIDE SEQUENCE [LARGE SCALE GENOMIC DNA]</scope>
    <source>
        <strain evidence="10 11">AHT 1</strain>
    </source>
</reference>
<dbReference type="InterPro" id="IPR009000">
    <property type="entry name" value="Transl_B-barrel_sf"/>
</dbReference>
<dbReference type="PANTHER" id="PTHR11229">
    <property type="entry name" value="50S RIBOSOMAL PROTEIN L3"/>
    <property type="match status" value="1"/>
</dbReference>
<sequence length="213" mass="23025">MQKAILGKKVGMTQVFTEEGKVIPVTVIEAGPCVVVQKKTKEVDGYDAVQFGYGAIKEKHVTKPLAGHFKKAEQEPKKYIREMRLEDTASYEVGQEVKADVFAEGDWVDISGVTRGKGFAGAIKRHGFGRGPTTHGSHYHRGPGSLGAVDAARVFKGRKLPGRMGGVKVTVQKLKVVKVDTDRNLLLIHGAVPGPRGGLVTLKNTVKNVKEAK</sequence>
<dbReference type="Gene3D" id="2.40.30.10">
    <property type="entry name" value="Translation factors"/>
    <property type="match status" value="1"/>
</dbReference>
<evidence type="ECO:0000256" key="1">
    <source>
        <dbReference type="ARBA" id="ARBA00006540"/>
    </source>
</evidence>
<keyword evidence="2 7" id="KW-0699">rRNA-binding</keyword>
<dbReference type="Proteomes" id="UP000006443">
    <property type="component" value="Unassembled WGS sequence"/>
</dbReference>
<dbReference type="STRING" id="555088.DealDRAFT_1523"/>
<keyword evidence="3 7" id="KW-0694">RNA-binding</keyword>
<keyword evidence="4 7" id="KW-0689">Ribosomal protein</keyword>
<comment type="similarity">
    <text evidence="1 7 8">Belongs to the universal ribosomal protein uL3 family.</text>
</comment>
<dbReference type="FunFam" id="3.30.160.810:FF:000001">
    <property type="entry name" value="50S ribosomal protein L3"/>
    <property type="match status" value="1"/>
</dbReference>
<proteinExistence type="inferred from homology"/>
<dbReference type="NCBIfam" id="TIGR03625">
    <property type="entry name" value="L3_bact"/>
    <property type="match status" value="1"/>
</dbReference>
<evidence type="ECO:0000313" key="11">
    <source>
        <dbReference type="Proteomes" id="UP000006443"/>
    </source>
</evidence>
<evidence type="ECO:0000313" key="10">
    <source>
        <dbReference type="EMBL" id="EEG77803.1"/>
    </source>
</evidence>
<dbReference type="RefSeq" id="WP_008516332.1">
    <property type="nucleotide sequence ID" value="NZ_ACJM01000006.1"/>
</dbReference>
<comment type="subunit">
    <text evidence="7 9">Part of the 50S ribosomal subunit. Forms a cluster with proteins L14 and L19.</text>
</comment>
<evidence type="ECO:0000256" key="6">
    <source>
        <dbReference type="ARBA" id="ARBA00035243"/>
    </source>
</evidence>
<dbReference type="InterPro" id="IPR019926">
    <property type="entry name" value="Ribosomal_uL3_CS"/>
</dbReference>
<dbReference type="InterPro" id="IPR019927">
    <property type="entry name" value="Ribosomal_uL3_bac/org-type"/>
</dbReference>
<comment type="caution">
    <text evidence="10">The sequence shown here is derived from an EMBL/GenBank/DDBJ whole genome shotgun (WGS) entry which is preliminary data.</text>
</comment>
<evidence type="ECO:0000256" key="5">
    <source>
        <dbReference type="ARBA" id="ARBA00023274"/>
    </source>
</evidence>
<dbReference type="eggNOG" id="COG0087">
    <property type="taxonomic scope" value="Bacteria"/>
</dbReference>
<dbReference type="GO" id="GO:0006412">
    <property type="term" value="P:translation"/>
    <property type="evidence" value="ECO:0007669"/>
    <property type="project" value="UniProtKB-UniRule"/>
</dbReference>
<evidence type="ECO:0000256" key="2">
    <source>
        <dbReference type="ARBA" id="ARBA00022730"/>
    </source>
</evidence>
<keyword evidence="5 7" id="KW-0687">Ribonucleoprotein</keyword>
<comment type="function">
    <text evidence="7 9">One of the primary rRNA binding proteins, it binds directly near the 3'-end of the 23S rRNA, where it nucleates assembly of the 50S subunit.</text>
</comment>
<dbReference type="PROSITE" id="PS00474">
    <property type="entry name" value="RIBOSOMAL_L3"/>
    <property type="match status" value="1"/>
</dbReference>
<organism evidence="10 11">
    <name type="scientific">Dethiobacter alkaliphilus AHT 1</name>
    <dbReference type="NCBI Taxonomy" id="555088"/>
    <lineage>
        <taxon>Bacteria</taxon>
        <taxon>Bacillati</taxon>
        <taxon>Bacillota</taxon>
        <taxon>Dethiobacteria</taxon>
        <taxon>Dethiobacterales</taxon>
        <taxon>Dethiobacteraceae</taxon>
        <taxon>Dethiobacter</taxon>
    </lineage>
</organism>
<accession>C0GGB4</accession>
<dbReference type="GO" id="GO:0022625">
    <property type="term" value="C:cytosolic large ribosomal subunit"/>
    <property type="evidence" value="ECO:0007669"/>
    <property type="project" value="TreeGrafter"/>
</dbReference>
<dbReference type="OrthoDB" id="9806135at2"/>
<evidence type="ECO:0000256" key="8">
    <source>
        <dbReference type="RuleBase" id="RU003905"/>
    </source>
</evidence>